<feature type="domain" description="PDZ" evidence="5">
    <location>
        <begin position="218"/>
        <end position="301"/>
    </location>
</feature>
<name>A0AA41YJ33_9PROT</name>
<evidence type="ECO:0000259" key="5">
    <source>
        <dbReference type="PROSITE" id="PS50106"/>
    </source>
</evidence>
<comment type="caution">
    <text evidence="6">The sequence shown here is derived from an EMBL/GenBank/DDBJ whole genome shotgun (WGS) entry which is preliminary data.</text>
</comment>
<dbReference type="EMBL" id="JAPDNT010000002">
    <property type="protein sequence ID" value="MCW3474084.1"/>
    <property type="molecule type" value="Genomic_DNA"/>
</dbReference>
<proteinExistence type="inferred from homology"/>
<dbReference type="AlphaFoldDB" id="A0AA41YJ33"/>
<comment type="similarity">
    <text evidence="1">Belongs to the peptidase S1C family.</text>
</comment>
<keyword evidence="3" id="KW-0378">Hydrolase</keyword>
<reference evidence="6" key="1">
    <citation type="submission" date="2022-09" db="EMBL/GenBank/DDBJ databases">
        <title>Rhodovastum sp. nov. RN2-1 isolated from soil in Seongnam, South Korea.</title>
        <authorList>
            <person name="Le N.T."/>
        </authorList>
    </citation>
    <scope>NUCLEOTIDE SEQUENCE</scope>
    <source>
        <strain evidence="6">RN2-1</strain>
    </source>
</reference>
<dbReference type="SMART" id="SM00228">
    <property type="entry name" value="PDZ"/>
    <property type="match status" value="1"/>
</dbReference>
<dbReference type="SUPFAM" id="SSF50156">
    <property type="entry name" value="PDZ domain-like"/>
    <property type="match status" value="1"/>
</dbReference>
<dbReference type="Pfam" id="PF13365">
    <property type="entry name" value="Trypsin_2"/>
    <property type="match status" value="1"/>
</dbReference>
<keyword evidence="7" id="KW-1185">Reference proteome</keyword>
<dbReference type="Gene3D" id="2.30.42.10">
    <property type="match status" value="1"/>
</dbReference>
<dbReference type="PROSITE" id="PS50106">
    <property type="entry name" value="PDZ"/>
    <property type="match status" value="1"/>
</dbReference>
<evidence type="ECO:0000313" key="7">
    <source>
        <dbReference type="Proteomes" id="UP001165679"/>
    </source>
</evidence>
<evidence type="ECO:0000256" key="1">
    <source>
        <dbReference type="ARBA" id="ARBA00010541"/>
    </source>
</evidence>
<dbReference type="PANTHER" id="PTHR22939:SF129">
    <property type="entry name" value="SERINE PROTEASE HTRA2, MITOCHONDRIAL"/>
    <property type="match status" value="1"/>
</dbReference>
<evidence type="ECO:0000256" key="2">
    <source>
        <dbReference type="ARBA" id="ARBA00022670"/>
    </source>
</evidence>
<organism evidence="6 7">
    <name type="scientific">Limobrevibacterium gyesilva</name>
    <dbReference type="NCBI Taxonomy" id="2991712"/>
    <lineage>
        <taxon>Bacteria</taxon>
        <taxon>Pseudomonadati</taxon>
        <taxon>Pseudomonadota</taxon>
        <taxon>Alphaproteobacteria</taxon>
        <taxon>Acetobacterales</taxon>
        <taxon>Acetobacteraceae</taxon>
        <taxon>Limobrevibacterium</taxon>
    </lineage>
</organism>
<dbReference type="PANTHER" id="PTHR22939">
    <property type="entry name" value="SERINE PROTEASE FAMILY S1C HTRA-RELATED"/>
    <property type="match status" value="1"/>
</dbReference>
<dbReference type="SUPFAM" id="SSF50494">
    <property type="entry name" value="Trypsin-like serine proteases"/>
    <property type="match status" value="1"/>
</dbReference>
<reference evidence="6" key="2">
    <citation type="submission" date="2022-10" db="EMBL/GenBank/DDBJ databases">
        <authorList>
            <person name="Trinh H.N."/>
        </authorList>
    </citation>
    <scope>NUCLEOTIDE SEQUENCE</scope>
    <source>
        <strain evidence="6">RN2-1</strain>
    </source>
</reference>
<dbReference type="InterPro" id="IPR036034">
    <property type="entry name" value="PDZ_sf"/>
</dbReference>
<dbReference type="RefSeq" id="WP_264712704.1">
    <property type="nucleotide sequence ID" value="NZ_JAPDNT010000002.1"/>
</dbReference>
<evidence type="ECO:0000313" key="6">
    <source>
        <dbReference type="EMBL" id="MCW3474084.1"/>
    </source>
</evidence>
<gene>
    <name evidence="6" type="ORF">OL599_05785</name>
</gene>
<sequence length="323" mass="34293">MQKTEWEIPLNLQPDPDDYDFDLERALRAVVGVRANVPADAFTASTLGTERTGNGVVIRAEGLVLTIGYLVTEAETVWLITADGRAVPGHPLAYDQATGFGIVQALGKLDLPALELGDSESIPVGAEVVVAAGGGRPHAIETKVVGRQEFAGYWEYLIDNAIFTSPAHPFWSGSALIGRDGRLLGIGSLILQQGDGKRRMDMNMIVPVALLRPVLDELLATGRSGRSPRPWLGMYAMEGDGGLIVGGLADDGPAARAGVQAGDRILAVGDEEVTELASLWRKVWASGNAGSTVLLRLGRDAGNVAVRVKSADRASYLRAPRLH</sequence>
<dbReference type="Gene3D" id="2.40.10.120">
    <property type="match status" value="1"/>
</dbReference>
<dbReference type="InterPro" id="IPR009003">
    <property type="entry name" value="Peptidase_S1_PA"/>
</dbReference>
<dbReference type="GO" id="GO:0004252">
    <property type="term" value="F:serine-type endopeptidase activity"/>
    <property type="evidence" value="ECO:0007669"/>
    <property type="project" value="InterPro"/>
</dbReference>
<evidence type="ECO:0000256" key="3">
    <source>
        <dbReference type="ARBA" id="ARBA00022801"/>
    </source>
</evidence>
<protein>
    <submittedName>
        <fullName evidence="6">S1C family serine protease</fullName>
    </submittedName>
</protein>
<dbReference type="Pfam" id="PF13180">
    <property type="entry name" value="PDZ_2"/>
    <property type="match status" value="1"/>
</dbReference>
<dbReference type="InterPro" id="IPR001940">
    <property type="entry name" value="Peptidase_S1C"/>
</dbReference>
<evidence type="ECO:0000256" key="4">
    <source>
        <dbReference type="ARBA" id="ARBA00022825"/>
    </source>
</evidence>
<keyword evidence="2 6" id="KW-0645">Protease</keyword>
<dbReference type="InterPro" id="IPR001478">
    <property type="entry name" value="PDZ"/>
</dbReference>
<dbReference type="PRINTS" id="PR00834">
    <property type="entry name" value="PROTEASES2C"/>
</dbReference>
<dbReference type="Proteomes" id="UP001165679">
    <property type="component" value="Unassembled WGS sequence"/>
</dbReference>
<accession>A0AA41YJ33</accession>
<keyword evidence="4" id="KW-0720">Serine protease</keyword>
<dbReference type="GO" id="GO:0006508">
    <property type="term" value="P:proteolysis"/>
    <property type="evidence" value="ECO:0007669"/>
    <property type="project" value="UniProtKB-KW"/>
</dbReference>